<sequence length="121" mass="13992">MISTLRPTLFHGSRYPGAILKANELTLPTSGYPMISLTRDVRIARYWASLKRDDDEGRGAIFVLDRVSLGARFRLSPFRDQAWHEGRSRCEQDEAEEVVWARPIDRLATFLIEVRWLETPC</sequence>
<dbReference type="EMBL" id="QFQS01000015">
    <property type="protein sequence ID" value="PZQ94673.1"/>
    <property type="molecule type" value="Genomic_DNA"/>
</dbReference>
<name>A0A2W5TV74_CERSP</name>
<gene>
    <name evidence="1" type="ORF">DI533_21720</name>
</gene>
<reference evidence="1 2" key="1">
    <citation type="submission" date="2017-08" db="EMBL/GenBank/DDBJ databases">
        <title>Infants hospitalized years apart are colonized by the same room-sourced microbial strains.</title>
        <authorList>
            <person name="Brooks B."/>
            <person name="Olm M.R."/>
            <person name="Firek B.A."/>
            <person name="Baker R."/>
            <person name="Thomas B.C."/>
            <person name="Morowitz M.J."/>
            <person name="Banfield J.F."/>
        </authorList>
    </citation>
    <scope>NUCLEOTIDE SEQUENCE [LARGE SCALE GENOMIC DNA]</scope>
    <source>
        <strain evidence="1">S2_003_000_R2_11</strain>
    </source>
</reference>
<evidence type="ECO:0000313" key="2">
    <source>
        <dbReference type="Proteomes" id="UP000248975"/>
    </source>
</evidence>
<comment type="caution">
    <text evidence="1">The sequence shown here is derived from an EMBL/GenBank/DDBJ whole genome shotgun (WGS) entry which is preliminary data.</text>
</comment>
<dbReference type="Proteomes" id="UP000248975">
    <property type="component" value="Unassembled WGS sequence"/>
</dbReference>
<dbReference type="AlphaFoldDB" id="A0A2W5TV74"/>
<evidence type="ECO:0000313" key="1">
    <source>
        <dbReference type="EMBL" id="PZQ94673.1"/>
    </source>
</evidence>
<protein>
    <submittedName>
        <fullName evidence="1">Uncharacterized protein</fullName>
    </submittedName>
</protein>
<proteinExistence type="predicted"/>
<accession>A0A2W5TV74</accession>
<organism evidence="1 2">
    <name type="scientific">Cereibacter sphaeroides</name>
    <name type="common">Rhodobacter sphaeroides</name>
    <dbReference type="NCBI Taxonomy" id="1063"/>
    <lineage>
        <taxon>Bacteria</taxon>
        <taxon>Pseudomonadati</taxon>
        <taxon>Pseudomonadota</taxon>
        <taxon>Alphaproteobacteria</taxon>
        <taxon>Rhodobacterales</taxon>
        <taxon>Paracoccaceae</taxon>
        <taxon>Cereibacter</taxon>
    </lineage>
</organism>